<comment type="similarity">
    <text evidence="2">Belongs to the MAD1 family.</text>
</comment>
<dbReference type="GO" id="GO:0005635">
    <property type="term" value="C:nuclear envelope"/>
    <property type="evidence" value="ECO:0007669"/>
    <property type="project" value="TreeGrafter"/>
</dbReference>
<evidence type="ECO:0000256" key="8">
    <source>
        <dbReference type="SAM" id="MobiDB-lite"/>
    </source>
</evidence>
<dbReference type="OrthoDB" id="331602at2759"/>
<dbReference type="GO" id="GO:0051315">
    <property type="term" value="P:attachment of mitotic spindle microtubules to kinetochore"/>
    <property type="evidence" value="ECO:0007669"/>
    <property type="project" value="TreeGrafter"/>
</dbReference>
<dbReference type="PANTHER" id="PTHR23168:SF0">
    <property type="entry name" value="MITOTIC SPINDLE ASSEMBLY CHECKPOINT PROTEIN MAD1"/>
    <property type="match status" value="1"/>
</dbReference>
<feature type="region of interest" description="Disordered" evidence="8">
    <location>
        <begin position="104"/>
        <end position="128"/>
    </location>
</feature>
<dbReference type="Pfam" id="PF05557">
    <property type="entry name" value="MAD"/>
    <property type="match status" value="1"/>
</dbReference>
<dbReference type="Gene3D" id="6.10.250.90">
    <property type="match status" value="1"/>
</dbReference>
<dbReference type="EMBL" id="CAJPDS010000003">
    <property type="protein sequence ID" value="CAF9905173.1"/>
    <property type="molecule type" value="Genomic_DNA"/>
</dbReference>
<organism evidence="9 10">
    <name type="scientific">Heterodermia speciosa</name>
    <dbReference type="NCBI Taxonomy" id="116794"/>
    <lineage>
        <taxon>Eukaryota</taxon>
        <taxon>Fungi</taxon>
        <taxon>Dikarya</taxon>
        <taxon>Ascomycota</taxon>
        <taxon>Pezizomycotina</taxon>
        <taxon>Lecanoromycetes</taxon>
        <taxon>OSLEUM clade</taxon>
        <taxon>Lecanoromycetidae</taxon>
        <taxon>Caliciales</taxon>
        <taxon>Physciaceae</taxon>
        <taxon>Heterodermia</taxon>
    </lineage>
</organism>
<keyword evidence="4" id="KW-0132">Cell division</keyword>
<evidence type="ECO:0000313" key="9">
    <source>
        <dbReference type="EMBL" id="CAF9905173.1"/>
    </source>
</evidence>
<dbReference type="GO" id="GO:0000776">
    <property type="term" value="C:kinetochore"/>
    <property type="evidence" value="ECO:0007669"/>
    <property type="project" value="TreeGrafter"/>
</dbReference>
<dbReference type="GO" id="GO:0007094">
    <property type="term" value="P:mitotic spindle assembly checkpoint signaling"/>
    <property type="evidence" value="ECO:0007669"/>
    <property type="project" value="InterPro"/>
</dbReference>
<evidence type="ECO:0000256" key="4">
    <source>
        <dbReference type="ARBA" id="ARBA00022618"/>
    </source>
</evidence>
<dbReference type="AlphaFoldDB" id="A0A8H3EII3"/>
<evidence type="ECO:0000256" key="7">
    <source>
        <dbReference type="ARBA" id="ARBA00023306"/>
    </source>
</evidence>
<gene>
    <name evidence="9" type="primary">MAD1</name>
    <name evidence="9" type="ORF">HETSPECPRED_004901</name>
</gene>
<keyword evidence="7" id="KW-0131">Cell cycle</keyword>
<evidence type="ECO:0000256" key="2">
    <source>
        <dbReference type="ARBA" id="ARBA00008029"/>
    </source>
</evidence>
<comment type="caution">
    <text evidence="9">The sequence shown here is derived from an EMBL/GenBank/DDBJ whole genome shotgun (WGS) entry which is preliminary data.</text>
</comment>
<protein>
    <recommendedName>
        <fullName evidence="3">Spindle assembly checkpoint component MAD1</fullName>
    </recommendedName>
</protein>
<feature type="compositionally biased region" description="Basic and acidic residues" evidence="8">
    <location>
        <begin position="108"/>
        <end position="128"/>
    </location>
</feature>
<evidence type="ECO:0000313" key="10">
    <source>
        <dbReference type="Proteomes" id="UP000664521"/>
    </source>
</evidence>
<evidence type="ECO:0000256" key="6">
    <source>
        <dbReference type="ARBA" id="ARBA00023242"/>
    </source>
</evidence>
<evidence type="ECO:0000256" key="1">
    <source>
        <dbReference type="ARBA" id="ARBA00004123"/>
    </source>
</evidence>
<name>A0A8H3EII3_9LECA</name>
<dbReference type="GO" id="GO:0072686">
    <property type="term" value="C:mitotic spindle"/>
    <property type="evidence" value="ECO:0007669"/>
    <property type="project" value="TreeGrafter"/>
</dbReference>
<sequence length="684" mass="78169">MRQSQARSVVADVGNEDLRAQLKTVQYELESFKQEREVINLRHEKELRDVQLKAEEDFRRAQASESSQHVSSRKYEALSKELKECQDHAINQQQDLEKQIRSLQEQNRSLHDDAEESHTELSSLDRQHRHQLQELEAKHVILQKTLNDLRTDLENQSSNLLNTQNKLARKELEVGGLESEVLRLKAQTGDADTLAVIKRELSDQVTHIRKLESTNREQNAELKHFRRIHKAVEVVEEEKRVLVNKVSVLDDLQKQLREAQLQRQILEDEKQSWTSYLQSQNDNDLPEFSSPEDLARALVRERTETATLTNEMGKVRSESLEKDGIISSFDDERTRFRTELDKLRASGGSSDSRAKARLERQKALAVKEVELLREQIKTFDSEEITYHSENHFDEQKQKRIQELESLVDQYRSEIQTLNDSLSQHEAQKPPLSPRKRHRSDSDQDDQEPNSRLAQQNRTLQTSLSALQKSHALLTAEHQASTLRISQLQTSLQTRVLALRSNPTADAEAIKTSTLASLREENKALLAQLESPTRDLPASTKAVPISSLDNARRELEEQRLLVADKDKRMLRLKQIWSLKSLELREAVASLLGYQMDFVANGKFRLTSIFSGPGGDEGREGAGGNSLIFDGETGTMKISSGNDSLFAREIRPLIKFWVEERGEIPALMAAYTLEAYDKSTRAARAG</sequence>
<proteinExistence type="inferred from homology"/>
<comment type="subcellular location">
    <subcellularLocation>
        <location evidence="1">Nucleus</location>
    </subcellularLocation>
</comment>
<dbReference type="Proteomes" id="UP000664521">
    <property type="component" value="Unassembled WGS sequence"/>
</dbReference>
<dbReference type="GO" id="GO:0051301">
    <property type="term" value="P:cell division"/>
    <property type="evidence" value="ECO:0007669"/>
    <property type="project" value="UniProtKB-KW"/>
</dbReference>
<keyword evidence="10" id="KW-1185">Reference proteome</keyword>
<evidence type="ECO:0000256" key="3">
    <source>
        <dbReference type="ARBA" id="ARBA00022019"/>
    </source>
</evidence>
<keyword evidence="6" id="KW-0539">Nucleus</keyword>
<keyword evidence="5" id="KW-0498">Mitosis</keyword>
<accession>A0A8H3EII3</accession>
<dbReference type="Gene3D" id="3.30.457.60">
    <property type="match status" value="1"/>
</dbReference>
<reference evidence="9" key="1">
    <citation type="submission" date="2021-03" db="EMBL/GenBank/DDBJ databases">
        <authorList>
            <person name="Tagirdzhanova G."/>
        </authorList>
    </citation>
    <scope>NUCLEOTIDE SEQUENCE</scope>
</reference>
<evidence type="ECO:0000256" key="5">
    <source>
        <dbReference type="ARBA" id="ARBA00022776"/>
    </source>
</evidence>
<feature type="region of interest" description="Disordered" evidence="8">
    <location>
        <begin position="418"/>
        <end position="452"/>
    </location>
</feature>
<dbReference type="PANTHER" id="PTHR23168">
    <property type="entry name" value="MITOTIC SPINDLE ASSEMBLY CHECKPOINT PROTEIN MAD1 MITOTIC ARREST DEFICIENT-LIKE PROTEIN 1"/>
    <property type="match status" value="1"/>
</dbReference>
<dbReference type="InterPro" id="IPR008672">
    <property type="entry name" value="Mad1"/>
</dbReference>